<gene>
    <name evidence="8" type="ORF">METZ01_LOCUS397588</name>
</gene>
<evidence type="ECO:0000313" key="8">
    <source>
        <dbReference type="EMBL" id="SVD44734.1"/>
    </source>
</evidence>
<keyword evidence="5" id="KW-0239">DNA-directed DNA polymerase</keyword>
<dbReference type="EMBL" id="UINC01151242">
    <property type="protein sequence ID" value="SVD44734.1"/>
    <property type="molecule type" value="Genomic_DNA"/>
</dbReference>
<dbReference type="Gene3D" id="1.10.8.60">
    <property type="match status" value="1"/>
</dbReference>
<reference evidence="8" key="1">
    <citation type="submission" date="2018-05" db="EMBL/GenBank/DDBJ databases">
        <authorList>
            <person name="Lanie J.A."/>
            <person name="Ng W.-L."/>
            <person name="Kazmierczak K.M."/>
            <person name="Andrzejewski T.M."/>
            <person name="Davidsen T.M."/>
            <person name="Wayne K.J."/>
            <person name="Tettelin H."/>
            <person name="Glass J.I."/>
            <person name="Rusch D."/>
            <person name="Podicherti R."/>
            <person name="Tsui H.-C.T."/>
            <person name="Winkler M.E."/>
        </authorList>
    </citation>
    <scope>NUCLEOTIDE SEQUENCE</scope>
</reference>
<protein>
    <recommendedName>
        <fullName evidence="1">DNA-directed DNA polymerase</fullName>
        <ecNumber evidence="1">2.7.7.7</ecNumber>
    </recommendedName>
</protein>
<dbReference type="PANTHER" id="PTHR34388:SF1">
    <property type="entry name" value="DNA POLYMERASE III SUBUNIT DELTA"/>
    <property type="match status" value="1"/>
</dbReference>
<keyword evidence="2" id="KW-0808">Transferase</keyword>
<dbReference type="Gene3D" id="1.20.272.10">
    <property type="match status" value="1"/>
</dbReference>
<dbReference type="GO" id="GO:0009360">
    <property type="term" value="C:DNA polymerase III complex"/>
    <property type="evidence" value="ECO:0007669"/>
    <property type="project" value="TreeGrafter"/>
</dbReference>
<accession>A0A382VDY6</accession>
<keyword evidence="4" id="KW-0235">DNA replication</keyword>
<proteinExistence type="inferred from homology"/>
<evidence type="ECO:0000256" key="7">
    <source>
        <dbReference type="ARBA" id="ARBA00049244"/>
    </source>
</evidence>
<dbReference type="EC" id="2.7.7.7" evidence="1"/>
<feature type="non-terminal residue" evidence="8">
    <location>
        <position position="1"/>
    </location>
</feature>
<evidence type="ECO:0000256" key="4">
    <source>
        <dbReference type="ARBA" id="ARBA00022705"/>
    </source>
</evidence>
<organism evidence="8">
    <name type="scientific">marine metagenome</name>
    <dbReference type="NCBI Taxonomy" id="408172"/>
    <lineage>
        <taxon>unclassified sequences</taxon>
        <taxon>metagenomes</taxon>
        <taxon>ecological metagenomes</taxon>
    </lineage>
</organism>
<dbReference type="GO" id="GO:0003887">
    <property type="term" value="F:DNA-directed DNA polymerase activity"/>
    <property type="evidence" value="ECO:0007669"/>
    <property type="project" value="UniProtKB-KW"/>
</dbReference>
<comment type="catalytic activity">
    <reaction evidence="7">
        <text>DNA(n) + a 2'-deoxyribonucleoside 5'-triphosphate = DNA(n+1) + diphosphate</text>
        <dbReference type="Rhea" id="RHEA:22508"/>
        <dbReference type="Rhea" id="RHEA-COMP:17339"/>
        <dbReference type="Rhea" id="RHEA-COMP:17340"/>
        <dbReference type="ChEBI" id="CHEBI:33019"/>
        <dbReference type="ChEBI" id="CHEBI:61560"/>
        <dbReference type="ChEBI" id="CHEBI:173112"/>
        <dbReference type="EC" id="2.7.7.7"/>
    </reaction>
</comment>
<evidence type="ECO:0000256" key="2">
    <source>
        <dbReference type="ARBA" id="ARBA00022679"/>
    </source>
</evidence>
<sequence>VILNLVKDDLPGLVLILSAVIPRGSKAKFYSSLKEHSRVIQFDPIRSDDLPGWIMEQGLQRFSIEVEIEAARAMADAIGSDLGVLSQELDKLVTLASGEDSIKKSHVAEVGIVLSSQNRWHWFDMVGTKNFEQAIRALPTLLSQGEDGVGLTIGLSAHLLRIGLVLEGGVSGLENALPPRQKWLARQIVSQAKQWSREEICSALVDLLRVDQLLKASTLPDQHHLEEWLLTLRFQKNAVAS</sequence>
<evidence type="ECO:0000256" key="3">
    <source>
        <dbReference type="ARBA" id="ARBA00022695"/>
    </source>
</evidence>
<name>A0A382VDY6_9ZZZZ</name>
<dbReference type="InterPro" id="IPR008921">
    <property type="entry name" value="DNA_pol3_clamp-load_cplx_C"/>
</dbReference>
<evidence type="ECO:0000256" key="5">
    <source>
        <dbReference type="ARBA" id="ARBA00022932"/>
    </source>
</evidence>
<dbReference type="GO" id="GO:0006261">
    <property type="term" value="P:DNA-templated DNA replication"/>
    <property type="evidence" value="ECO:0007669"/>
    <property type="project" value="TreeGrafter"/>
</dbReference>
<dbReference type="NCBIfam" id="TIGR01128">
    <property type="entry name" value="holA"/>
    <property type="match status" value="1"/>
</dbReference>
<dbReference type="AlphaFoldDB" id="A0A382VDY6"/>
<evidence type="ECO:0000256" key="1">
    <source>
        <dbReference type="ARBA" id="ARBA00012417"/>
    </source>
</evidence>
<evidence type="ECO:0000256" key="6">
    <source>
        <dbReference type="ARBA" id="ARBA00034754"/>
    </source>
</evidence>
<comment type="similarity">
    <text evidence="6">Belongs to the DNA polymerase HolA subunit family.</text>
</comment>
<dbReference type="SUPFAM" id="SSF48019">
    <property type="entry name" value="post-AAA+ oligomerization domain-like"/>
    <property type="match status" value="1"/>
</dbReference>
<dbReference type="PANTHER" id="PTHR34388">
    <property type="entry name" value="DNA POLYMERASE III SUBUNIT DELTA"/>
    <property type="match status" value="1"/>
</dbReference>
<dbReference type="GO" id="GO:0003677">
    <property type="term" value="F:DNA binding"/>
    <property type="evidence" value="ECO:0007669"/>
    <property type="project" value="InterPro"/>
</dbReference>
<keyword evidence="3" id="KW-0548">Nucleotidyltransferase</keyword>
<dbReference type="InterPro" id="IPR005790">
    <property type="entry name" value="DNA_polIII_delta"/>
</dbReference>